<feature type="signal peptide" evidence="1">
    <location>
        <begin position="1"/>
        <end position="19"/>
    </location>
</feature>
<gene>
    <name evidence="2" type="ORF">GCK32_015786</name>
</gene>
<comment type="caution">
    <text evidence="2">The sequence shown here is derived from an EMBL/GenBank/DDBJ whole genome shotgun (WGS) entry which is preliminary data.</text>
</comment>
<evidence type="ECO:0000313" key="2">
    <source>
        <dbReference type="EMBL" id="KAK5986101.1"/>
    </source>
</evidence>
<reference evidence="2 3" key="1">
    <citation type="submission" date="2019-10" db="EMBL/GenBank/DDBJ databases">
        <title>Assembly and Annotation for the nematode Trichostrongylus colubriformis.</title>
        <authorList>
            <person name="Martin J."/>
        </authorList>
    </citation>
    <scope>NUCLEOTIDE SEQUENCE [LARGE SCALE GENOMIC DNA]</scope>
    <source>
        <strain evidence="2">G859</strain>
        <tissue evidence="2">Whole worm</tissue>
    </source>
</reference>
<keyword evidence="3" id="KW-1185">Reference proteome</keyword>
<organism evidence="2 3">
    <name type="scientific">Trichostrongylus colubriformis</name>
    <name type="common">Black scour worm</name>
    <dbReference type="NCBI Taxonomy" id="6319"/>
    <lineage>
        <taxon>Eukaryota</taxon>
        <taxon>Metazoa</taxon>
        <taxon>Ecdysozoa</taxon>
        <taxon>Nematoda</taxon>
        <taxon>Chromadorea</taxon>
        <taxon>Rhabditida</taxon>
        <taxon>Rhabditina</taxon>
        <taxon>Rhabditomorpha</taxon>
        <taxon>Strongyloidea</taxon>
        <taxon>Trichostrongylidae</taxon>
        <taxon>Trichostrongylus</taxon>
    </lineage>
</organism>
<protein>
    <recommendedName>
        <fullName evidence="4">Saposin B-type domain-containing protein</fullName>
    </recommendedName>
</protein>
<evidence type="ECO:0000256" key="1">
    <source>
        <dbReference type="SAM" id="SignalP"/>
    </source>
</evidence>
<keyword evidence="1" id="KW-0732">Signal</keyword>
<dbReference type="EMBL" id="WIXE01001021">
    <property type="protein sequence ID" value="KAK5986101.1"/>
    <property type="molecule type" value="Genomic_DNA"/>
</dbReference>
<evidence type="ECO:0000313" key="3">
    <source>
        <dbReference type="Proteomes" id="UP001331761"/>
    </source>
</evidence>
<dbReference type="AlphaFoldDB" id="A0AAN8IU70"/>
<name>A0AAN8IU70_TRICO</name>
<feature type="chain" id="PRO_5042881731" description="Saposin B-type domain-containing protein" evidence="1">
    <location>
        <begin position="20"/>
        <end position="74"/>
    </location>
</feature>
<sequence>MSKAILFAVISALLSTALCEIDCYAFDRFLERIALWSTSLEPCLENLCQNWHKNSLEMKAGKDVEKFCNSMEMC</sequence>
<evidence type="ECO:0008006" key="4">
    <source>
        <dbReference type="Google" id="ProtNLM"/>
    </source>
</evidence>
<accession>A0AAN8IU70</accession>
<proteinExistence type="predicted"/>
<dbReference type="Proteomes" id="UP001331761">
    <property type="component" value="Unassembled WGS sequence"/>
</dbReference>